<feature type="transmembrane region" description="Helical" evidence="2">
    <location>
        <begin position="204"/>
        <end position="226"/>
    </location>
</feature>
<feature type="transmembrane region" description="Helical" evidence="2">
    <location>
        <begin position="124"/>
        <end position="145"/>
    </location>
</feature>
<keyword evidence="2" id="KW-0472">Membrane</keyword>
<dbReference type="AlphaFoldDB" id="A0A0P1FS75"/>
<keyword evidence="2" id="KW-0812">Transmembrane</keyword>
<evidence type="ECO:0000313" key="6">
    <source>
        <dbReference type="Proteomes" id="UP000051887"/>
    </source>
</evidence>
<sequence>MVPNAIAYLMLGLWPLVAIGLFRWLPPGRALLANLFLSYLFLPPPPTQFDLPLLPPLDKENLPALSLLLACLVHCRDQLSLPRTRWVTATLAVFILSPVLTVLANTDGISFGAFGLPGLGVKDALSLVINRFSLVLPMLLSYALLRSTRDLRDVLLAFALFGLIYSLPMLIEVRLSPQLNIWIYGYFQHNFDQMMRFGGFRPIVFLYHGLWVAFFAMSAVIAAATLTRTEDGPERAKAFMVMMYLMVILVLCKSVGPLLYAMLLLPLTLLLPLGTQLRVALAFASVAIAYPIIKGAGWLPEEALLQLASRISEERASSLQFRLNNESSLLERAMERPILGWGSWGRNQILDPFTGQELLVSDGRWVITLGFFGWVGFAAEMLLLAAPIVMLWALQRGQNAVNMSAAVGGMALLLAINLIDLLPNATLTPLTWLLTGALLRHAEELRQNTAQAFNTPSAAPKRRKSGLTSVM</sequence>
<feature type="transmembrane region" description="Helical" evidence="2">
    <location>
        <begin position="6"/>
        <end position="25"/>
    </location>
</feature>
<dbReference type="Proteomes" id="UP000051887">
    <property type="component" value="Unassembled WGS sequence"/>
</dbReference>
<feature type="transmembrane region" description="Helical" evidence="2">
    <location>
        <begin position="371"/>
        <end position="394"/>
    </location>
</feature>
<feature type="transmembrane region" description="Helical" evidence="2">
    <location>
        <begin position="86"/>
        <end position="104"/>
    </location>
</feature>
<protein>
    <recommendedName>
        <fullName evidence="7">Lipid A core-O-antigen ligase</fullName>
    </recommendedName>
</protein>
<evidence type="ECO:0000256" key="1">
    <source>
        <dbReference type="SAM" id="MobiDB-lite"/>
    </source>
</evidence>
<keyword evidence="2" id="KW-1133">Transmembrane helix</keyword>
<reference evidence="4 6" key="2">
    <citation type="submission" date="2015-09" db="EMBL/GenBank/DDBJ databases">
        <authorList>
            <consortium name="Swine Surveillance"/>
        </authorList>
    </citation>
    <scope>NUCLEOTIDE SEQUENCE [LARGE SCALE GENOMIC DNA]</scope>
    <source>
        <strain evidence="4 6">5120</strain>
    </source>
</reference>
<feature type="transmembrane region" description="Helical" evidence="2">
    <location>
        <begin position="154"/>
        <end position="171"/>
    </location>
</feature>
<dbReference type="EMBL" id="CYSB01000026">
    <property type="protein sequence ID" value="CUH66588.1"/>
    <property type="molecule type" value="Genomic_DNA"/>
</dbReference>
<evidence type="ECO:0000313" key="5">
    <source>
        <dbReference type="Proteomes" id="UP000051086"/>
    </source>
</evidence>
<feature type="region of interest" description="Disordered" evidence="1">
    <location>
        <begin position="450"/>
        <end position="471"/>
    </location>
</feature>
<evidence type="ECO:0000256" key="2">
    <source>
        <dbReference type="SAM" id="Phobius"/>
    </source>
</evidence>
<name>A0A0P1FS75_9RHOB</name>
<dbReference type="RefSeq" id="WP_242601758.1">
    <property type="nucleotide sequence ID" value="NZ_CYSB01000026.1"/>
</dbReference>
<dbReference type="Proteomes" id="UP000051086">
    <property type="component" value="Unassembled WGS sequence"/>
</dbReference>
<proteinExistence type="predicted"/>
<feature type="transmembrane region" description="Helical" evidence="2">
    <location>
        <begin position="400"/>
        <end position="419"/>
    </location>
</feature>
<accession>A0A0P1FS75</accession>
<organism evidence="4 6">
    <name type="scientific">Thalassovita autumnalis</name>
    <dbReference type="NCBI Taxonomy" id="2072972"/>
    <lineage>
        <taxon>Bacteria</taxon>
        <taxon>Pseudomonadati</taxon>
        <taxon>Pseudomonadota</taxon>
        <taxon>Alphaproteobacteria</taxon>
        <taxon>Rhodobacterales</taxon>
        <taxon>Roseobacteraceae</taxon>
        <taxon>Thalassovita</taxon>
    </lineage>
</organism>
<reference evidence="3 5" key="1">
    <citation type="submission" date="2015-09" db="EMBL/GenBank/DDBJ databases">
        <authorList>
            <person name="Rodrigo-Torres L."/>
            <person name="Arahal D.R."/>
        </authorList>
    </citation>
    <scope>NUCLEOTIDE SEQUENCE [LARGE SCALE GENOMIC DNA]</scope>
    <source>
        <strain evidence="3 5">CECT 5118</strain>
    </source>
</reference>
<evidence type="ECO:0000313" key="4">
    <source>
        <dbReference type="EMBL" id="CUH71280.1"/>
    </source>
</evidence>
<feature type="transmembrane region" description="Helical" evidence="2">
    <location>
        <begin position="238"/>
        <end position="263"/>
    </location>
</feature>
<evidence type="ECO:0000313" key="3">
    <source>
        <dbReference type="EMBL" id="CUH66588.1"/>
    </source>
</evidence>
<evidence type="ECO:0008006" key="7">
    <source>
        <dbReference type="Google" id="ProtNLM"/>
    </source>
</evidence>
<keyword evidence="5" id="KW-1185">Reference proteome</keyword>
<dbReference type="EMBL" id="CYSC01000017">
    <property type="protein sequence ID" value="CUH71280.1"/>
    <property type="molecule type" value="Genomic_DNA"/>
</dbReference>
<gene>
    <name evidence="3" type="ORF">TL5118_01833</name>
    <name evidence="4" type="ORF">TL5120_01066</name>
</gene>